<dbReference type="Gene3D" id="3.10.180.10">
    <property type="entry name" value="2,3-Dihydroxybiphenyl 1,2-Dioxygenase, domain 1"/>
    <property type="match status" value="1"/>
</dbReference>
<sequence length="104" mass="11447">MRVEALHHVQIALPPGQEEAARRFYAGLLGIPETAKPPHLAKRGGCWFEHGNLRVHLGVEADFRPARKAHPAFTVADLGGLIRRLASAGIEIIRDEPLAGYHRC</sequence>
<evidence type="ECO:0000313" key="2">
    <source>
        <dbReference type="EMBL" id="OWK28505.1"/>
    </source>
</evidence>
<accession>A0A245ZFI5</accession>
<dbReference type="SUPFAM" id="SSF54593">
    <property type="entry name" value="Glyoxalase/Bleomycin resistance protein/Dihydroxybiphenyl dioxygenase"/>
    <property type="match status" value="1"/>
</dbReference>
<dbReference type="InterPro" id="IPR004360">
    <property type="entry name" value="Glyas_Fos-R_dOase_dom"/>
</dbReference>
<name>A0A245ZFI5_9SPHN</name>
<protein>
    <submittedName>
        <fullName evidence="2">Glyoxalase-like domain protein</fullName>
    </submittedName>
</protein>
<organism evidence="2 3">
    <name type="scientific">Sphingomonas mucosissima</name>
    <dbReference type="NCBI Taxonomy" id="370959"/>
    <lineage>
        <taxon>Bacteria</taxon>
        <taxon>Pseudomonadati</taxon>
        <taxon>Pseudomonadota</taxon>
        <taxon>Alphaproteobacteria</taxon>
        <taxon>Sphingomonadales</taxon>
        <taxon>Sphingomonadaceae</taxon>
        <taxon>Sphingomonas</taxon>
    </lineage>
</organism>
<dbReference type="Pfam" id="PF00903">
    <property type="entry name" value="Glyoxalase"/>
    <property type="match status" value="1"/>
</dbReference>
<evidence type="ECO:0000313" key="3">
    <source>
        <dbReference type="Proteomes" id="UP000197783"/>
    </source>
</evidence>
<dbReference type="Proteomes" id="UP000197783">
    <property type="component" value="Unassembled WGS sequence"/>
</dbReference>
<proteinExistence type="predicted"/>
<dbReference type="RefSeq" id="WP_088334717.1">
    <property type="nucleotide sequence ID" value="NZ_NBBJ01000005.1"/>
</dbReference>
<keyword evidence="3" id="KW-1185">Reference proteome</keyword>
<reference evidence="2 3" key="1">
    <citation type="submission" date="2017-03" db="EMBL/GenBank/DDBJ databases">
        <title>Genome sequence of Sphingomonas mucosissima DSM 17494.</title>
        <authorList>
            <person name="Poehlein A."/>
            <person name="Wuebbeler J.H."/>
            <person name="Steinbuechel A."/>
            <person name="Daniel R."/>
        </authorList>
    </citation>
    <scope>NUCLEOTIDE SEQUENCE [LARGE SCALE GENOMIC DNA]</scope>
    <source>
        <strain evidence="2 3">DSM 17494</strain>
    </source>
</reference>
<dbReference type="PROSITE" id="PS51819">
    <property type="entry name" value="VOC"/>
    <property type="match status" value="1"/>
</dbReference>
<dbReference type="PANTHER" id="PTHR39175:SF1">
    <property type="entry name" value="FAMILY PROTEIN, PUTATIVE (AFU_ORTHOLOGUE AFUA_3G15060)-RELATED"/>
    <property type="match status" value="1"/>
</dbReference>
<feature type="domain" description="VOC" evidence="1">
    <location>
        <begin position="5"/>
        <end position="104"/>
    </location>
</feature>
<comment type="caution">
    <text evidence="2">The sequence shown here is derived from an EMBL/GenBank/DDBJ whole genome shotgun (WGS) entry which is preliminary data.</text>
</comment>
<dbReference type="InterPro" id="IPR037523">
    <property type="entry name" value="VOC_core"/>
</dbReference>
<dbReference type="PANTHER" id="PTHR39175">
    <property type="entry name" value="FAMILY PROTEIN, PUTATIVE (AFU_ORTHOLOGUE AFUA_3G15060)-RELATED"/>
    <property type="match status" value="1"/>
</dbReference>
<dbReference type="EMBL" id="NBBJ01000005">
    <property type="protein sequence ID" value="OWK28505.1"/>
    <property type="molecule type" value="Genomic_DNA"/>
</dbReference>
<dbReference type="OrthoDB" id="9813630at2"/>
<evidence type="ECO:0000259" key="1">
    <source>
        <dbReference type="PROSITE" id="PS51819"/>
    </source>
</evidence>
<gene>
    <name evidence="2" type="ORF">SPMU_27660</name>
</gene>
<dbReference type="InterPro" id="IPR029068">
    <property type="entry name" value="Glyas_Bleomycin-R_OHBP_Dase"/>
</dbReference>
<dbReference type="AlphaFoldDB" id="A0A245ZFI5"/>